<dbReference type="AlphaFoldDB" id="A0A8B3DTT2"/>
<proteinExistence type="predicted"/>
<protein>
    <submittedName>
        <fullName evidence="1">Uncharacterized protein</fullName>
    </submittedName>
</protein>
<evidence type="ECO:0000313" key="1">
    <source>
        <dbReference type="EMBL" id="RIW17928.1"/>
    </source>
</evidence>
<dbReference type="EMBL" id="QOUW02000007">
    <property type="protein sequence ID" value="RIW17928.1"/>
    <property type="molecule type" value="Genomic_DNA"/>
</dbReference>
<organism evidence="1 2">
    <name type="scientific">Vibrio harveyi</name>
    <name type="common">Beneckea harveyi</name>
    <dbReference type="NCBI Taxonomy" id="669"/>
    <lineage>
        <taxon>Bacteria</taxon>
        <taxon>Pseudomonadati</taxon>
        <taxon>Pseudomonadota</taxon>
        <taxon>Gammaproteobacteria</taxon>
        <taxon>Vibrionales</taxon>
        <taxon>Vibrionaceae</taxon>
        <taxon>Vibrio</taxon>
    </lineage>
</organism>
<comment type="caution">
    <text evidence="1">The sequence shown here is derived from an EMBL/GenBank/DDBJ whole genome shotgun (WGS) entry which is preliminary data.</text>
</comment>
<reference evidence="1 2" key="1">
    <citation type="submission" date="2018-08" db="EMBL/GenBank/DDBJ databases">
        <title>Vibrio harveyi strains pathogenic to white snook Centropomus viridis Lockington (1877) and potential probiotic bacteria.</title>
        <authorList>
            <person name="Soto-Rodriguez S."/>
            <person name="Gomez-Gil B."/>
            <person name="Lozano-Olvera R."/>
        </authorList>
    </citation>
    <scope>NUCLEOTIDE SEQUENCE [LARGE SCALE GENOMIC DNA]</scope>
    <source>
        <strain evidence="1 2">CAIM 1508</strain>
    </source>
</reference>
<evidence type="ECO:0000313" key="2">
    <source>
        <dbReference type="Proteomes" id="UP000253437"/>
    </source>
</evidence>
<sequence>MTLEQCNAWGDLIRAKMAVSKSMLGAPKAMLLETPSCKPTGEIDWIGRGIDQQKYSYFTLDSDTHKELGITISHNPFCSSPFAKGIVSIAVASALDASRQRHQRERDLLFARSGKYCSHKVIADYMAVKRGELPFQSFIKLVGGYEVTPYQQALIDKLLYGTDKPFIPTIPVAPSRSHHASAFVMPKADLVKVNINA</sequence>
<dbReference type="Proteomes" id="UP000253437">
    <property type="component" value="Unassembled WGS sequence"/>
</dbReference>
<name>A0A8B3DTT2_VIBHA</name>
<accession>A0A8B3DTT2</accession>
<gene>
    <name evidence="1" type="ORF">DS957_003945</name>
</gene>